<dbReference type="EMBL" id="JANPWB010000002">
    <property type="protein sequence ID" value="KAJ1207636.1"/>
    <property type="molecule type" value="Genomic_DNA"/>
</dbReference>
<dbReference type="AlphaFoldDB" id="A0AAV7W3T8"/>
<evidence type="ECO:0000313" key="2">
    <source>
        <dbReference type="EMBL" id="KAJ1207636.1"/>
    </source>
</evidence>
<feature type="region of interest" description="Disordered" evidence="1">
    <location>
        <begin position="1"/>
        <end position="31"/>
    </location>
</feature>
<comment type="caution">
    <text evidence="2">The sequence shown here is derived from an EMBL/GenBank/DDBJ whole genome shotgun (WGS) entry which is preliminary data.</text>
</comment>
<accession>A0AAV7W3T8</accession>
<name>A0AAV7W3T8_PLEWA</name>
<protein>
    <submittedName>
        <fullName evidence="2">Uncharacterized protein</fullName>
    </submittedName>
</protein>
<keyword evidence="3" id="KW-1185">Reference proteome</keyword>
<reference evidence="2" key="1">
    <citation type="journal article" date="2022" name="bioRxiv">
        <title>Sequencing and chromosome-scale assembly of the giantPleurodeles waltlgenome.</title>
        <authorList>
            <person name="Brown T."/>
            <person name="Elewa A."/>
            <person name="Iarovenko S."/>
            <person name="Subramanian E."/>
            <person name="Araus A.J."/>
            <person name="Petzold A."/>
            <person name="Susuki M."/>
            <person name="Suzuki K.-i.T."/>
            <person name="Hayashi T."/>
            <person name="Toyoda A."/>
            <person name="Oliveira C."/>
            <person name="Osipova E."/>
            <person name="Leigh N.D."/>
            <person name="Simon A."/>
            <person name="Yun M.H."/>
        </authorList>
    </citation>
    <scope>NUCLEOTIDE SEQUENCE</scope>
    <source>
        <strain evidence="2">20211129_DDA</strain>
        <tissue evidence="2">Liver</tissue>
    </source>
</reference>
<proteinExistence type="predicted"/>
<dbReference type="Proteomes" id="UP001066276">
    <property type="component" value="Chromosome 1_2"/>
</dbReference>
<evidence type="ECO:0000313" key="3">
    <source>
        <dbReference type="Proteomes" id="UP001066276"/>
    </source>
</evidence>
<sequence>MALSVSSCDEPPLDPDAGSRPFALPAVPWRSSRTDPTGRWGCEAPPLPFFSLFAGSHHPPCCEAVLRAKPTPASTQVVWEAVGAAFTFKEPIPAPAALGPIIFRILCLPQKQWFPGTAATADSQLLGNRGLSRNNVSLWGVPVILATVLWPGETLPRLLQA</sequence>
<organism evidence="2 3">
    <name type="scientific">Pleurodeles waltl</name>
    <name type="common">Iberian ribbed newt</name>
    <dbReference type="NCBI Taxonomy" id="8319"/>
    <lineage>
        <taxon>Eukaryota</taxon>
        <taxon>Metazoa</taxon>
        <taxon>Chordata</taxon>
        <taxon>Craniata</taxon>
        <taxon>Vertebrata</taxon>
        <taxon>Euteleostomi</taxon>
        <taxon>Amphibia</taxon>
        <taxon>Batrachia</taxon>
        <taxon>Caudata</taxon>
        <taxon>Salamandroidea</taxon>
        <taxon>Salamandridae</taxon>
        <taxon>Pleurodelinae</taxon>
        <taxon>Pleurodeles</taxon>
    </lineage>
</organism>
<evidence type="ECO:0000256" key="1">
    <source>
        <dbReference type="SAM" id="MobiDB-lite"/>
    </source>
</evidence>
<gene>
    <name evidence="2" type="ORF">NDU88_003026</name>
</gene>